<evidence type="ECO:0000313" key="2">
    <source>
        <dbReference type="EMBL" id="ACB37306.1"/>
    </source>
</evidence>
<dbReference type="EMBL" id="EU545650">
    <property type="protein sequence ID" value="ACB37306.1"/>
    <property type="molecule type" value="Genomic_DNA"/>
</dbReference>
<keyword evidence="3" id="KW-1185">Reference proteome</keyword>
<proteinExistence type="predicted"/>
<keyword evidence="1" id="KW-1133">Transmembrane helix</keyword>
<accession>B2CRP9</accession>
<reference evidence="2 3" key="1">
    <citation type="journal article" date="2008" name="Res. Microbiol.">
        <title>Viruses in acidic geothermal environments of the Kamchatka Peninsula.</title>
        <authorList>
            <person name="Bize A."/>
            <person name="Peng X."/>
            <person name="Prokofeva M."/>
            <person name="Maclellan K."/>
            <person name="Lucas S."/>
            <person name="Forterre P."/>
            <person name="Garrett R.A."/>
            <person name="Bonch-Osmolovskaya E.A."/>
            <person name="Prangishvili D."/>
        </authorList>
    </citation>
    <scope>NUCLEOTIDE SEQUENCE [LARGE SCALE GENOMIC DNA]</scope>
</reference>
<feature type="transmembrane region" description="Helical" evidence="1">
    <location>
        <begin position="34"/>
        <end position="51"/>
    </location>
</feature>
<protein>
    <submittedName>
        <fullName evidence="2">Uncharacterized protein</fullName>
    </submittedName>
</protein>
<dbReference type="RefSeq" id="YP_001798590.1">
    <property type="nucleotide sequence ID" value="NC_010537.1"/>
</dbReference>
<evidence type="ECO:0000256" key="1">
    <source>
        <dbReference type="SAM" id="Phobius"/>
    </source>
</evidence>
<name>B2CRP9_9VIRU</name>
<dbReference type="KEGG" id="vg:6186709"/>
<keyword evidence="1" id="KW-0472">Membrane</keyword>
<dbReference type="OrthoDB" id="28356at10239"/>
<evidence type="ECO:0000313" key="3">
    <source>
        <dbReference type="Proteomes" id="UP000008691"/>
    </source>
</evidence>
<sequence>MNYFSVIMYLVNAIIFVVMLLFTYTNPALLHCQYWDYILIGLFTAIVFHTGHQTGKQ</sequence>
<dbReference type="GeneID" id="6186709"/>
<keyword evidence="1" id="KW-0812">Transmembrane</keyword>
<dbReference type="Proteomes" id="UP000008691">
    <property type="component" value="Segment"/>
</dbReference>
<feature type="transmembrane region" description="Helical" evidence="1">
    <location>
        <begin position="6"/>
        <end position="22"/>
    </location>
</feature>
<organism evidence="2 3">
    <name type="scientific">Betalipothrixvirus uzonense</name>
    <dbReference type="NCBI Taxonomy" id="512792"/>
    <lineage>
        <taxon>Viruses</taxon>
        <taxon>Adnaviria</taxon>
        <taxon>Zilligvirae</taxon>
        <taxon>Taleaviricota</taxon>
        <taxon>Tokiviricetes</taxon>
        <taxon>Ligamenvirales</taxon>
        <taxon>Lipothrixviridae</taxon>
        <taxon>Betalipothrixvirus</taxon>
    </lineage>
</organism>